<evidence type="ECO:0000313" key="3">
    <source>
        <dbReference type="Proteomes" id="UP000267535"/>
    </source>
</evidence>
<dbReference type="PROSITE" id="PS00409">
    <property type="entry name" value="PROKAR_NTER_METHYL"/>
    <property type="match status" value="1"/>
</dbReference>
<dbReference type="InterPro" id="IPR045584">
    <property type="entry name" value="Pilin-like"/>
</dbReference>
<keyword evidence="1" id="KW-0812">Transmembrane</keyword>
<dbReference type="Gene3D" id="3.30.700.10">
    <property type="entry name" value="Glycoprotein, Type 4 Pilin"/>
    <property type="match status" value="1"/>
</dbReference>
<protein>
    <submittedName>
        <fullName evidence="2">Type IV pilin protein</fullName>
    </submittedName>
</protein>
<evidence type="ECO:0000256" key="1">
    <source>
        <dbReference type="SAM" id="Phobius"/>
    </source>
</evidence>
<proteinExistence type="predicted"/>
<keyword evidence="3" id="KW-1185">Reference proteome</keyword>
<accession>A0A3P1SKA7</accession>
<dbReference type="EMBL" id="RQXV01000012">
    <property type="protein sequence ID" value="RRC97329.1"/>
    <property type="molecule type" value="Genomic_DNA"/>
</dbReference>
<keyword evidence="1" id="KW-0472">Membrane</keyword>
<sequence length="146" mass="15907">MQSIFENKRGFSLIELMISVAIVGVLAAIAYPAYTQYVTESWRNTAQMCLLEVSQQMEQRYSTSFSYLLIDSDGNKVDDLLEAGCVSEGGMSGRYRFAFNPALVVGGAASFAVEATPLNGQLNDDCGQISVDQQGDKRPVKAGCWN</sequence>
<dbReference type="AlphaFoldDB" id="A0A3P1SKA7"/>
<organism evidence="2 3">
    <name type="scientific">Amphritea balenae</name>
    <dbReference type="NCBI Taxonomy" id="452629"/>
    <lineage>
        <taxon>Bacteria</taxon>
        <taxon>Pseudomonadati</taxon>
        <taxon>Pseudomonadota</taxon>
        <taxon>Gammaproteobacteria</taxon>
        <taxon>Oceanospirillales</taxon>
        <taxon>Oceanospirillaceae</taxon>
        <taxon>Amphritea</taxon>
    </lineage>
</organism>
<dbReference type="RefSeq" id="WP_124927499.1">
    <property type="nucleotide sequence ID" value="NZ_BMOH01000009.1"/>
</dbReference>
<keyword evidence="1" id="KW-1133">Transmembrane helix</keyword>
<dbReference type="Pfam" id="PF16732">
    <property type="entry name" value="ComP_DUS"/>
    <property type="match status" value="1"/>
</dbReference>
<name>A0A3P1SKA7_9GAMM</name>
<dbReference type="Pfam" id="PF07963">
    <property type="entry name" value="N_methyl"/>
    <property type="match status" value="1"/>
</dbReference>
<gene>
    <name evidence="2" type="ORF">EHS89_17630</name>
</gene>
<dbReference type="InterPro" id="IPR012902">
    <property type="entry name" value="N_methyl_site"/>
</dbReference>
<reference evidence="2 3" key="1">
    <citation type="submission" date="2018-11" db="EMBL/GenBank/DDBJ databases">
        <title>The draft genome sequence of Amphritea balenae JAMM 1525T.</title>
        <authorList>
            <person name="Fang Z."/>
            <person name="Zhang Y."/>
            <person name="Han X."/>
        </authorList>
    </citation>
    <scope>NUCLEOTIDE SEQUENCE [LARGE SCALE GENOMIC DNA]</scope>
    <source>
        <strain evidence="2 3">JAMM 1525</strain>
    </source>
</reference>
<dbReference type="Proteomes" id="UP000267535">
    <property type="component" value="Unassembled WGS sequence"/>
</dbReference>
<evidence type="ECO:0000313" key="2">
    <source>
        <dbReference type="EMBL" id="RRC97329.1"/>
    </source>
</evidence>
<dbReference type="NCBIfam" id="TIGR02532">
    <property type="entry name" value="IV_pilin_GFxxxE"/>
    <property type="match status" value="1"/>
</dbReference>
<dbReference type="GO" id="GO:0043683">
    <property type="term" value="P:type IV pilus assembly"/>
    <property type="evidence" value="ECO:0007669"/>
    <property type="project" value="InterPro"/>
</dbReference>
<dbReference type="InterPro" id="IPR031982">
    <property type="entry name" value="PilE-like"/>
</dbReference>
<comment type="caution">
    <text evidence="2">The sequence shown here is derived from an EMBL/GenBank/DDBJ whole genome shotgun (WGS) entry which is preliminary data.</text>
</comment>
<dbReference type="OrthoDB" id="5296638at2"/>
<dbReference type="SUPFAM" id="SSF54523">
    <property type="entry name" value="Pili subunits"/>
    <property type="match status" value="1"/>
</dbReference>
<feature type="transmembrane region" description="Helical" evidence="1">
    <location>
        <begin position="12"/>
        <end position="34"/>
    </location>
</feature>